<evidence type="ECO:0000313" key="2">
    <source>
        <dbReference type="Proteomes" id="UP000287247"/>
    </source>
</evidence>
<gene>
    <name evidence="1" type="ORF">AsFPU1_1647</name>
</gene>
<dbReference type="Proteomes" id="UP000287247">
    <property type="component" value="Unassembled WGS sequence"/>
</dbReference>
<proteinExistence type="predicted"/>
<evidence type="ECO:0000313" key="1">
    <source>
        <dbReference type="EMBL" id="GBF80246.1"/>
    </source>
</evidence>
<name>A0A401IGA6_APHSA</name>
<dbReference type="Pfam" id="PF17265">
    <property type="entry name" value="DUF5331"/>
    <property type="match status" value="1"/>
</dbReference>
<sequence>MITFEEIKATLPNKWLDYYQINRSWIKPLMDSRSWWRKTTDDGKRPCADIILGAITALEPKLSIWMPPFCQLNSDGDKLIDVLGLHFDPDKELTKREEERAKLPQLNSSEIDEIEIIRQLNNLAKENSKL</sequence>
<organism evidence="1 2">
    <name type="scientific">Aphanothece sacrum FPU1</name>
    <dbReference type="NCBI Taxonomy" id="1920663"/>
    <lineage>
        <taxon>Bacteria</taxon>
        <taxon>Bacillati</taxon>
        <taxon>Cyanobacteriota</taxon>
        <taxon>Cyanophyceae</taxon>
        <taxon>Oscillatoriophycideae</taxon>
        <taxon>Chroococcales</taxon>
        <taxon>Aphanothecaceae</taxon>
        <taxon>Aphanothece</taxon>
    </lineage>
</organism>
<accession>A0A401IGA6</accession>
<dbReference type="RefSeq" id="WP_124971679.1">
    <property type="nucleotide sequence ID" value="NZ_BDQK01000006.1"/>
</dbReference>
<reference evidence="2" key="1">
    <citation type="submission" date="2017-05" db="EMBL/GenBank/DDBJ databases">
        <title>Physiological properties and genetic analysis related to exopolysaccharide production of fresh-water unicellular cyanobacterium Aphanothece sacrum, Suizenji Nori, that has been cultured as a food source in Japan.</title>
        <authorList>
            <person name="Kanesaki Y."/>
            <person name="Yoshikawa S."/>
            <person name="Ohki K."/>
        </authorList>
    </citation>
    <scope>NUCLEOTIDE SEQUENCE [LARGE SCALE GENOMIC DNA]</scope>
    <source>
        <strain evidence="2">FPU1</strain>
    </source>
</reference>
<comment type="caution">
    <text evidence="1">The sequence shown here is derived from an EMBL/GenBank/DDBJ whole genome shotgun (WGS) entry which is preliminary data.</text>
</comment>
<dbReference type="InterPro" id="IPR020346">
    <property type="entry name" value="Uncharacterised_15.3kDa"/>
</dbReference>
<protein>
    <submittedName>
        <fullName evidence="1">Uncharacterized protein</fullName>
    </submittedName>
</protein>
<dbReference type="AlphaFoldDB" id="A0A401IGA6"/>
<keyword evidence="2" id="KW-1185">Reference proteome</keyword>
<dbReference type="EMBL" id="BDQK01000006">
    <property type="protein sequence ID" value="GBF80246.1"/>
    <property type="molecule type" value="Genomic_DNA"/>
</dbReference>
<dbReference type="OrthoDB" id="512100at2"/>